<name>A0AAE4VGE4_MYCFO</name>
<accession>A0AAE4VGE4</accession>
<dbReference type="AlphaFoldDB" id="A0AAE4VGE4"/>
<reference evidence="1" key="1">
    <citation type="submission" date="2023-10" db="EMBL/GenBank/DDBJ databases">
        <title>Mycolicibacterium fortuitum clinical isolates causing pulmonary infections in humans.</title>
        <authorList>
            <person name="Mejia-Ponce P.M."/>
            <person name="Zenteno-Cuevas R."/>
            <person name="Licona-Cassani C."/>
        </authorList>
    </citation>
    <scope>NUCLEOTIDE SEQUENCE</scope>
    <source>
        <strain evidence="1">M8</strain>
    </source>
</reference>
<dbReference type="Proteomes" id="UP001186041">
    <property type="component" value="Unassembled WGS sequence"/>
</dbReference>
<organism evidence="1 2">
    <name type="scientific">Mycolicibacterium fortuitum</name>
    <name type="common">Mycobacterium fortuitum</name>
    <dbReference type="NCBI Taxonomy" id="1766"/>
    <lineage>
        <taxon>Bacteria</taxon>
        <taxon>Bacillati</taxon>
        <taxon>Actinomycetota</taxon>
        <taxon>Actinomycetes</taxon>
        <taxon>Mycobacteriales</taxon>
        <taxon>Mycobacteriaceae</taxon>
        <taxon>Mycolicibacterium</taxon>
    </lineage>
</organism>
<dbReference type="EMBL" id="JAWLVV010000038">
    <property type="protein sequence ID" value="MDV7294242.1"/>
    <property type="molecule type" value="Genomic_DNA"/>
</dbReference>
<gene>
    <name evidence="1" type="ORF">R4485_29215</name>
</gene>
<evidence type="ECO:0000313" key="1">
    <source>
        <dbReference type="EMBL" id="MDV7294242.1"/>
    </source>
</evidence>
<evidence type="ECO:0000313" key="2">
    <source>
        <dbReference type="Proteomes" id="UP001186041"/>
    </source>
</evidence>
<comment type="caution">
    <text evidence="1">The sequence shown here is derived from an EMBL/GenBank/DDBJ whole genome shotgun (WGS) entry which is preliminary data.</text>
</comment>
<protein>
    <submittedName>
        <fullName evidence="1">Uncharacterized protein</fullName>
    </submittedName>
</protein>
<dbReference type="RefSeq" id="WP_165588932.1">
    <property type="nucleotide sequence ID" value="NZ_JAWLVK010000037.1"/>
</dbReference>
<sequence length="45" mass="5014">MIRRFFTDGPAWLVAFWLILFHAVLGLYSTEPAAPAPITVEAVQP</sequence>
<proteinExistence type="predicted"/>